<dbReference type="InterPro" id="IPR018771">
    <property type="entry name" value="PocR_dom"/>
</dbReference>
<dbReference type="Pfam" id="PF10114">
    <property type="entry name" value="PocR"/>
    <property type="match status" value="1"/>
</dbReference>
<dbReference type="Gene3D" id="1.10.10.60">
    <property type="entry name" value="Homeodomain-like"/>
    <property type="match status" value="2"/>
</dbReference>
<dbReference type="PANTHER" id="PTHR43280">
    <property type="entry name" value="ARAC-FAMILY TRANSCRIPTIONAL REGULATOR"/>
    <property type="match status" value="1"/>
</dbReference>
<name>A0ABX0SBC8_9ACTN</name>
<accession>A0ABX0SBC8</accession>
<dbReference type="SUPFAM" id="SSF46689">
    <property type="entry name" value="Homeodomain-like"/>
    <property type="match status" value="2"/>
</dbReference>
<dbReference type="Pfam" id="PF12833">
    <property type="entry name" value="HTH_18"/>
    <property type="match status" value="1"/>
</dbReference>
<dbReference type="PANTHER" id="PTHR43280:SF2">
    <property type="entry name" value="HTH-TYPE TRANSCRIPTIONAL REGULATOR EXSA"/>
    <property type="match status" value="1"/>
</dbReference>
<evidence type="ECO:0000256" key="2">
    <source>
        <dbReference type="ARBA" id="ARBA00023125"/>
    </source>
</evidence>
<comment type="caution">
    <text evidence="6">The sequence shown here is derived from an EMBL/GenBank/DDBJ whole genome shotgun (WGS) entry which is preliminary data.</text>
</comment>
<dbReference type="InterPro" id="IPR020449">
    <property type="entry name" value="Tscrpt_reg_AraC-type_HTH"/>
</dbReference>
<feature type="region of interest" description="Disordered" evidence="4">
    <location>
        <begin position="372"/>
        <end position="395"/>
    </location>
</feature>
<evidence type="ECO:0000259" key="5">
    <source>
        <dbReference type="PROSITE" id="PS01124"/>
    </source>
</evidence>
<dbReference type="EMBL" id="JAAMOZ010000001">
    <property type="protein sequence ID" value="NIH55698.1"/>
    <property type="molecule type" value="Genomic_DNA"/>
</dbReference>
<gene>
    <name evidence="6" type="ORF">FB473_000343</name>
</gene>
<dbReference type="Proteomes" id="UP000749311">
    <property type="component" value="Unassembled WGS sequence"/>
</dbReference>
<evidence type="ECO:0000313" key="7">
    <source>
        <dbReference type="Proteomes" id="UP000749311"/>
    </source>
</evidence>
<sequence>MRSDPIRSKLCEGCDAHGGLQSLIEQTPRIYRCHAGLVDFSVPIIMGDTYVGAIASGQVRVADTEQPDFLTTGTSWQGDPHLQDLYNKVPVYSRRRIAAAAETLFGLSRSPSIIRDCPLVNLPSHVVVPSAGTSPTAQQRVRLLRLAPRAEGEDADEAADHEQPSESHAALRDALDAEDLATAFSEIGALLDEAFAAEGDLRDHLASIEDLVVAVAQDCAPRAAPHLTHLVQSQRGRRTSSGNRYQSQLYMERLLTMVLDDILRSRPQRRPDLRDLLNEIARHPNRALSLTEASTALHWSPGHLSKLFKSVTGCTFVSYITAQRISRARLMLACTQMPVRKIAVDLGFNQVNYFSRVFRAHTGVSPSEYRRQYSARDGGPAGVSLPAHNHPLLRA</sequence>
<dbReference type="PRINTS" id="PR00032">
    <property type="entry name" value="HTHARAC"/>
</dbReference>
<feature type="domain" description="HTH araC/xylS-type" evidence="5">
    <location>
        <begin position="274"/>
        <end position="372"/>
    </location>
</feature>
<evidence type="ECO:0000256" key="1">
    <source>
        <dbReference type="ARBA" id="ARBA00023015"/>
    </source>
</evidence>
<dbReference type="PROSITE" id="PS00041">
    <property type="entry name" value="HTH_ARAC_FAMILY_1"/>
    <property type="match status" value="1"/>
</dbReference>
<evidence type="ECO:0000313" key="6">
    <source>
        <dbReference type="EMBL" id="NIH55698.1"/>
    </source>
</evidence>
<protein>
    <submittedName>
        <fullName evidence="6">AraC-like DNA-binding protein</fullName>
    </submittedName>
</protein>
<keyword evidence="2" id="KW-0238">DNA-binding</keyword>
<evidence type="ECO:0000256" key="3">
    <source>
        <dbReference type="ARBA" id="ARBA00023163"/>
    </source>
</evidence>
<dbReference type="PROSITE" id="PS01124">
    <property type="entry name" value="HTH_ARAC_FAMILY_2"/>
    <property type="match status" value="1"/>
</dbReference>
<feature type="region of interest" description="Disordered" evidence="4">
    <location>
        <begin position="150"/>
        <end position="169"/>
    </location>
</feature>
<organism evidence="6 7">
    <name type="scientific">Brooklawnia cerclae</name>
    <dbReference type="NCBI Taxonomy" id="349934"/>
    <lineage>
        <taxon>Bacteria</taxon>
        <taxon>Bacillati</taxon>
        <taxon>Actinomycetota</taxon>
        <taxon>Actinomycetes</taxon>
        <taxon>Propionibacteriales</taxon>
        <taxon>Propionibacteriaceae</taxon>
        <taxon>Brooklawnia</taxon>
    </lineage>
</organism>
<dbReference type="SMART" id="SM00342">
    <property type="entry name" value="HTH_ARAC"/>
    <property type="match status" value="1"/>
</dbReference>
<keyword evidence="3" id="KW-0804">Transcription</keyword>
<dbReference type="InterPro" id="IPR009057">
    <property type="entry name" value="Homeodomain-like_sf"/>
</dbReference>
<evidence type="ECO:0000256" key="4">
    <source>
        <dbReference type="SAM" id="MobiDB-lite"/>
    </source>
</evidence>
<reference evidence="6 7" key="1">
    <citation type="submission" date="2020-02" db="EMBL/GenBank/DDBJ databases">
        <title>Sequencing the genomes of 1000 actinobacteria strains.</title>
        <authorList>
            <person name="Klenk H.-P."/>
        </authorList>
    </citation>
    <scope>NUCLEOTIDE SEQUENCE [LARGE SCALE GENOMIC DNA]</scope>
    <source>
        <strain evidence="6 7">DSM 19609</strain>
    </source>
</reference>
<keyword evidence="1" id="KW-0805">Transcription regulation</keyword>
<dbReference type="InterPro" id="IPR018060">
    <property type="entry name" value="HTH_AraC"/>
</dbReference>
<proteinExistence type="predicted"/>
<dbReference type="InterPro" id="IPR018062">
    <property type="entry name" value="HTH_AraC-typ_CS"/>
</dbReference>
<keyword evidence="7" id="KW-1185">Reference proteome</keyword>